<proteinExistence type="predicted"/>
<evidence type="ECO:0000313" key="2">
    <source>
        <dbReference type="Proteomes" id="UP000197068"/>
    </source>
</evidence>
<keyword evidence="2" id="KW-1185">Reference proteome</keyword>
<dbReference type="EMBL" id="BDQM01000008">
    <property type="protein sequence ID" value="GAW95825.1"/>
    <property type="molecule type" value="Genomic_DNA"/>
</dbReference>
<evidence type="ECO:0000313" key="1">
    <source>
        <dbReference type="EMBL" id="GAW95825.1"/>
    </source>
</evidence>
<gene>
    <name evidence="1" type="ORF">MTCD1_01428</name>
</gene>
<reference evidence="1 2" key="1">
    <citation type="submission" date="2017-06" db="EMBL/GenBank/DDBJ databases">
        <title>Whole Genome Sequences of Colwellia marinimaniae MTCD1.</title>
        <authorList>
            <person name="Kusumoto H."/>
            <person name="Inoue M."/>
            <person name="Tanikawa K."/>
            <person name="Maeji H."/>
            <person name="Cameron J.H."/>
            <person name="Bartlett D.H."/>
        </authorList>
    </citation>
    <scope>NUCLEOTIDE SEQUENCE [LARGE SCALE GENOMIC DNA]</scope>
    <source>
        <strain evidence="1 2">MTCD1</strain>
    </source>
</reference>
<evidence type="ECO:0008006" key="3">
    <source>
        <dbReference type="Google" id="ProtNLM"/>
    </source>
</evidence>
<protein>
    <recommendedName>
        <fullName evidence="3">Stress-response A/B barrel domain-containing protein</fullName>
    </recommendedName>
</protein>
<dbReference type="RefSeq" id="WP_057179612.1">
    <property type="nucleotide sequence ID" value="NZ_BDQM01000008.1"/>
</dbReference>
<organism evidence="1 2">
    <name type="scientific">Colwellia marinimaniae</name>
    <dbReference type="NCBI Taxonomy" id="1513592"/>
    <lineage>
        <taxon>Bacteria</taxon>
        <taxon>Pseudomonadati</taxon>
        <taxon>Pseudomonadota</taxon>
        <taxon>Gammaproteobacteria</taxon>
        <taxon>Alteromonadales</taxon>
        <taxon>Colwelliaceae</taxon>
        <taxon>Colwellia</taxon>
    </lineage>
</organism>
<name>A0ABQ0MTW8_9GAMM</name>
<comment type="caution">
    <text evidence="1">The sequence shown here is derived from an EMBL/GenBank/DDBJ whole genome shotgun (WGS) entry which is preliminary data.</text>
</comment>
<dbReference type="Proteomes" id="UP000197068">
    <property type="component" value="Unassembled WGS sequence"/>
</dbReference>
<accession>A0ABQ0MTW8</accession>
<sequence length="104" mass="11867">MMIARWCIDAKFGHKPEVVEALSRWFDEIGSQIGWTKENSRILVGSVGALESSIISEVTIENLTQLNDAWQKLAEIDAHKEWSKTLEPHVVSGTAKWEIYRIIE</sequence>